<feature type="compositionally biased region" description="Basic and acidic residues" evidence="1">
    <location>
        <begin position="40"/>
        <end position="72"/>
    </location>
</feature>
<proteinExistence type="predicted"/>
<evidence type="ECO:0000313" key="3">
    <source>
        <dbReference type="Proteomes" id="UP001157125"/>
    </source>
</evidence>
<dbReference type="EMBL" id="BSUN01000001">
    <property type="protein sequence ID" value="GMA37320.1"/>
    <property type="molecule type" value="Genomic_DNA"/>
</dbReference>
<protein>
    <submittedName>
        <fullName evidence="2">Uncharacterized protein</fullName>
    </submittedName>
</protein>
<sequence length="113" mass="11432">MAMPPTVQAPRSATAVLDTESVVMMPSAAAWPPSALRLRDRGVGAGEERVHGEADADQPRGAHGDVARRDVAARGGQRRGDVLGGGVGIREALGTGAGVGAARVQDDGVETPV</sequence>
<evidence type="ECO:0000313" key="2">
    <source>
        <dbReference type="EMBL" id="GMA37320.1"/>
    </source>
</evidence>
<dbReference type="Proteomes" id="UP001157125">
    <property type="component" value="Unassembled WGS sequence"/>
</dbReference>
<organism evidence="2 3">
    <name type="scientific">Demequina litorisediminis</name>
    <dbReference type="NCBI Taxonomy" id="1849022"/>
    <lineage>
        <taxon>Bacteria</taxon>
        <taxon>Bacillati</taxon>
        <taxon>Actinomycetota</taxon>
        <taxon>Actinomycetes</taxon>
        <taxon>Micrococcales</taxon>
        <taxon>Demequinaceae</taxon>
        <taxon>Demequina</taxon>
    </lineage>
</organism>
<accession>A0ABQ6IJ34</accession>
<reference evidence="3" key="1">
    <citation type="journal article" date="2019" name="Int. J. Syst. Evol. Microbiol.">
        <title>The Global Catalogue of Microorganisms (GCM) 10K type strain sequencing project: providing services to taxonomists for standard genome sequencing and annotation.</title>
        <authorList>
            <consortium name="The Broad Institute Genomics Platform"/>
            <consortium name="The Broad Institute Genome Sequencing Center for Infectious Disease"/>
            <person name="Wu L."/>
            <person name="Ma J."/>
        </authorList>
    </citation>
    <scope>NUCLEOTIDE SEQUENCE [LARGE SCALE GENOMIC DNA]</scope>
    <source>
        <strain evidence="3">NBRC 112299</strain>
    </source>
</reference>
<evidence type="ECO:0000256" key="1">
    <source>
        <dbReference type="SAM" id="MobiDB-lite"/>
    </source>
</evidence>
<comment type="caution">
    <text evidence="2">The sequence shown here is derived from an EMBL/GenBank/DDBJ whole genome shotgun (WGS) entry which is preliminary data.</text>
</comment>
<feature type="region of interest" description="Disordered" evidence="1">
    <location>
        <begin position="40"/>
        <end position="79"/>
    </location>
</feature>
<gene>
    <name evidence="2" type="ORF">GCM10025876_35240</name>
</gene>
<name>A0ABQ6IJ34_9MICO</name>
<keyword evidence="3" id="KW-1185">Reference proteome</keyword>